<feature type="non-terminal residue" evidence="1">
    <location>
        <position position="1"/>
    </location>
</feature>
<evidence type="ECO:0008006" key="3">
    <source>
        <dbReference type="Google" id="ProtNLM"/>
    </source>
</evidence>
<evidence type="ECO:0000313" key="1">
    <source>
        <dbReference type="EMBL" id="PBK67359.1"/>
    </source>
</evidence>
<dbReference type="EMBL" id="KZ293437">
    <property type="protein sequence ID" value="PBK67359.1"/>
    <property type="molecule type" value="Genomic_DNA"/>
</dbReference>
<accession>A0A2H3B905</accession>
<gene>
    <name evidence="1" type="ORF">ARMSODRAFT_889408</name>
</gene>
<dbReference type="SUPFAM" id="SSF53098">
    <property type="entry name" value="Ribonuclease H-like"/>
    <property type="match status" value="1"/>
</dbReference>
<keyword evidence="2" id="KW-1185">Reference proteome</keyword>
<protein>
    <recommendedName>
        <fullName evidence="3">HAT C-terminal dimerisation domain-containing protein</fullName>
    </recommendedName>
</protein>
<dbReference type="STRING" id="1076256.A0A2H3B905"/>
<proteinExistence type="predicted"/>
<dbReference type="InterPro" id="IPR012337">
    <property type="entry name" value="RNaseH-like_sf"/>
</dbReference>
<name>A0A2H3B905_9AGAR</name>
<evidence type="ECO:0000313" key="2">
    <source>
        <dbReference type="Proteomes" id="UP000218334"/>
    </source>
</evidence>
<reference evidence="2" key="1">
    <citation type="journal article" date="2017" name="Nat. Ecol. Evol.">
        <title>Genome expansion and lineage-specific genetic innovations in the forest pathogenic fungi Armillaria.</title>
        <authorList>
            <person name="Sipos G."/>
            <person name="Prasanna A.N."/>
            <person name="Walter M.C."/>
            <person name="O'Connor E."/>
            <person name="Balint B."/>
            <person name="Krizsan K."/>
            <person name="Kiss B."/>
            <person name="Hess J."/>
            <person name="Varga T."/>
            <person name="Slot J."/>
            <person name="Riley R."/>
            <person name="Boka B."/>
            <person name="Rigling D."/>
            <person name="Barry K."/>
            <person name="Lee J."/>
            <person name="Mihaltcheva S."/>
            <person name="LaButti K."/>
            <person name="Lipzen A."/>
            <person name="Waldron R."/>
            <person name="Moloney N.M."/>
            <person name="Sperisen C."/>
            <person name="Kredics L."/>
            <person name="Vagvoelgyi C."/>
            <person name="Patrignani A."/>
            <person name="Fitzpatrick D."/>
            <person name="Nagy I."/>
            <person name="Doyle S."/>
            <person name="Anderson J.B."/>
            <person name="Grigoriev I.V."/>
            <person name="Gueldener U."/>
            <person name="Muensterkoetter M."/>
            <person name="Nagy L.G."/>
        </authorList>
    </citation>
    <scope>NUCLEOTIDE SEQUENCE [LARGE SCALE GENOMIC DNA]</scope>
    <source>
        <strain evidence="2">28-4</strain>
    </source>
</reference>
<sequence>VLHPHYKLNYFHNQNWLPEWIKTTEQSAQDTWKIYYKPTITETIDSDDPFADVDNFGHNLEQDLFKVYIQAPQFDCGDLISHWTAKLNQHSPKSKTKKVTPEGALAQMALDFLSALAASTDVECVFSHGGLIVSKHCHNLSAESTHANVVLNSWSKLGIVPRGRLIKVFNDKSCCNDREGVDVDAVLVNEED</sequence>
<organism evidence="1 2">
    <name type="scientific">Armillaria solidipes</name>
    <dbReference type="NCBI Taxonomy" id="1076256"/>
    <lineage>
        <taxon>Eukaryota</taxon>
        <taxon>Fungi</taxon>
        <taxon>Dikarya</taxon>
        <taxon>Basidiomycota</taxon>
        <taxon>Agaricomycotina</taxon>
        <taxon>Agaricomycetes</taxon>
        <taxon>Agaricomycetidae</taxon>
        <taxon>Agaricales</taxon>
        <taxon>Marasmiineae</taxon>
        <taxon>Physalacriaceae</taxon>
        <taxon>Armillaria</taxon>
    </lineage>
</organism>
<dbReference type="AlphaFoldDB" id="A0A2H3B905"/>
<dbReference type="Proteomes" id="UP000218334">
    <property type="component" value="Unassembled WGS sequence"/>
</dbReference>